<evidence type="ECO:0000256" key="12">
    <source>
        <dbReference type="ARBA" id="ARBA00023136"/>
    </source>
</evidence>
<feature type="binding site" evidence="16">
    <location>
        <position position="731"/>
    </location>
    <ligand>
        <name>ATP</name>
        <dbReference type="ChEBI" id="CHEBI:30616"/>
    </ligand>
</feature>
<dbReference type="InterPro" id="IPR032630">
    <property type="entry name" value="P_typ_ATPase_c"/>
</dbReference>
<keyword evidence="4" id="KW-1003">Cell membrane</keyword>
<feature type="domain" description="P-type ATPase A" evidence="20">
    <location>
        <begin position="449"/>
        <end position="517"/>
    </location>
</feature>
<evidence type="ECO:0000256" key="16">
    <source>
        <dbReference type="PIRSR" id="PIRSR606539-2"/>
    </source>
</evidence>
<feature type="binding site" evidence="16">
    <location>
        <position position="1015"/>
    </location>
    <ligand>
        <name>ATP</name>
        <dbReference type="ChEBI" id="CHEBI:30616"/>
    </ligand>
</feature>
<protein>
    <recommendedName>
        <fullName evidence="18">Phospholipid-transporting ATPase</fullName>
        <ecNumber evidence="18">7.6.2.1</ecNumber>
    </recommendedName>
</protein>
<comment type="cofactor">
    <cofactor evidence="17">
        <name>Mg(2+)</name>
        <dbReference type="ChEBI" id="CHEBI:18420"/>
    </cofactor>
</comment>
<keyword evidence="8 16" id="KW-0067">ATP-binding</keyword>
<evidence type="ECO:0000259" key="22">
    <source>
        <dbReference type="Pfam" id="PF16212"/>
    </source>
</evidence>
<dbReference type="CDD" id="cd02073">
    <property type="entry name" value="P-type_ATPase_APLT_Dnf-like"/>
    <property type="match status" value="1"/>
</dbReference>
<dbReference type="InterPro" id="IPR001757">
    <property type="entry name" value="P_typ_ATPase"/>
</dbReference>
<feature type="region of interest" description="Disordered" evidence="19">
    <location>
        <begin position="46"/>
        <end position="65"/>
    </location>
</feature>
<dbReference type="Pfam" id="PF16209">
    <property type="entry name" value="PhoLip_ATPase_N"/>
    <property type="match status" value="1"/>
</dbReference>
<keyword evidence="10 18" id="KW-1278">Translocase</keyword>
<feature type="binding site" evidence="16">
    <location>
        <position position="732"/>
    </location>
    <ligand>
        <name>ATP</name>
        <dbReference type="ChEBI" id="CHEBI:30616"/>
    </ligand>
</feature>
<dbReference type="InterPro" id="IPR018303">
    <property type="entry name" value="ATPase_P-typ_P_site"/>
</dbReference>
<feature type="transmembrane region" description="Helical" evidence="18">
    <location>
        <begin position="1388"/>
        <end position="1412"/>
    </location>
</feature>
<evidence type="ECO:0000256" key="13">
    <source>
        <dbReference type="ARBA" id="ARBA00034036"/>
    </source>
</evidence>
<feature type="binding site" evidence="16">
    <location>
        <position position="935"/>
    </location>
    <ligand>
        <name>ATP</name>
        <dbReference type="ChEBI" id="CHEBI:30616"/>
    </ligand>
</feature>
<feature type="transmembrane region" description="Helical" evidence="18">
    <location>
        <begin position="1260"/>
        <end position="1280"/>
    </location>
</feature>
<dbReference type="InterPro" id="IPR008250">
    <property type="entry name" value="ATPase_P-typ_transduc_dom_A_sf"/>
</dbReference>
<dbReference type="GO" id="GO:0140326">
    <property type="term" value="F:ATPase-coupled intramembrane lipid transporter activity"/>
    <property type="evidence" value="ECO:0007669"/>
    <property type="project" value="UniProtKB-EC"/>
</dbReference>
<evidence type="ECO:0000256" key="17">
    <source>
        <dbReference type="PIRSR" id="PIRSR606539-3"/>
    </source>
</evidence>
<dbReference type="GO" id="GO:0032456">
    <property type="term" value="P:endocytic recycling"/>
    <property type="evidence" value="ECO:0007669"/>
    <property type="project" value="TreeGrafter"/>
</dbReference>
<feature type="binding site" evidence="16">
    <location>
        <position position="1150"/>
    </location>
    <ligand>
        <name>ATP</name>
        <dbReference type="ChEBI" id="CHEBI:30616"/>
    </ligand>
</feature>
<evidence type="ECO:0000259" key="20">
    <source>
        <dbReference type="Pfam" id="PF00122"/>
    </source>
</evidence>
<dbReference type="Proteomes" id="UP000054350">
    <property type="component" value="Unassembled WGS sequence"/>
</dbReference>
<dbReference type="SUPFAM" id="SSF81653">
    <property type="entry name" value="Calcium ATPase, transduction domain A"/>
    <property type="match status" value="1"/>
</dbReference>
<feature type="binding site" evidence="16">
    <location>
        <position position="1174"/>
    </location>
    <ligand>
        <name>ATP</name>
        <dbReference type="ChEBI" id="CHEBI:30616"/>
    </ligand>
</feature>
<dbReference type="InterPro" id="IPR023299">
    <property type="entry name" value="ATPase_P-typ_cyto_dom_N"/>
</dbReference>
<evidence type="ECO:0000313" key="23">
    <source>
        <dbReference type="EMBL" id="KNE56612.1"/>
    </source>
</evidence>
<feature type="binding site" evidence="16">
    <location>
        <position position="876"/>
    </location>
    <ligand>
        <name>ATP</name>
        <dbReference type="ChEBI" id="CHEBI:30616"/>
    </ligand>
</feature>
<feature type="binding site" evidence="16">
    <location>
        <position position="1016"/>
    </location>
    <ligand>
        <name>ATP</name>
        <dbReference type="ChEBI" id="CHEBI:30616"/>
    </ligand>
</feature>
<dbReference type="GO" id="GO:0005802">
    <property type="term" value="C:trans-Golgi network"/>
    <property type="evidence" value="ECO:0007669"/>
    <property type="project" value="TreeGrafter"/>
</dbReference>
<feature type="binding site" evidence="16">
    <location>
        <position position="825"/>
    </location>
    <ligand>
        <name>ATP</name>
        <dbReference type="ChEBI" id="CHEBI:30616"/>
    </ligand>
</feature>
<evidence type="ECO:0000256" key="7">
    <source>
        <dbReference type="ARBA" id="ARBA00022741"/>
    </source>
</evidence>
<feature type="region of interest" description="Disordered" evidence="19">
    <location>
        <begin position="1527"/>
        <end position="1614"/>
    </location>
</feature>
<reference evidence="24" key="2">
    <citation type="submission" date="2009-11" db="EMBL/GenBank/DDBJ databases">
        <title>The Genome Sequence of Allomyces macrogynus strain ATCC 38327.</title>
        <authorList>
            <consortium name="The Broad Institute Genome Sequencing Platform"/>
            <person name="Russ C."/>
            <person name="Cuomo C."/>
            <person name="Shea T."/>
            <person name="Young S.K."/>
            <person name="Zeng Q."/>
            <person name="Koehrsen M."/>
            <person name="Haas B."/>
            <person name="Borodovsky M."/>
            <person name="Guigo R."/>
            <person name="Alvarado L."/>
            <person name="Berlin A."/>
            <person name="Borenstein D."/>
            <person name="Chen Z."/>
            <person name="Engels R."/>
            <person name="Freedman E."/>
            <person name="Gellesch M."/>
            <person name="Goldberg J."/>
            <person name="Griggs A."/>
            <person name="Gujja S."/>
            <person name="Heiman D."/>
            <person name="Hepburn T."/>
            <person name="Howarth C."/>
            <person name="Jen D."/>
            <person name="Larson L."/>
            <person name="Lewis B."/>
            <person name="Mehta T."/>
            <person name="Park D."/>
            <person name="Pearson M."/>
            <person name="Roberts A."/>
            <person name="Saif S."/>
            <person name="Shenoy N."/>
            <person name="Sisk P."/>
            <person name="Stolte C."/>
            <person name="Sykes S."/>
            <person name="Walk T."/>
            <person name="White J."/>
            <person name="Yandava C."/>
            <person name="Burger G."/>
            <person name="Gray M.W."/>
            <person name="Holland P.W.H."/>
            <person name="King N."/>
            <person name="Lang F.B.F."/>
            <person name="Roger A.J."/>
            <person name="Ruiz-Trillo I."/>
            <person name="Lander E."/>
            <person name="Nusbaum C."/>
        </authorList>
    </citation>
    <scope>NUCLEOTIDE SEQUENCE [LARGE SCALE GENOMIC DNA]</scope>
    <source>
        <strain evidence="24">ATCC 38327</strain>
    </source>
</reference>
<evidence type="ECO:0000256" key="8">
    <source>
        <dbReference type="ARBA" id="ARBA00022840"/>
    </source>
</evidence>
<keyword evidence="5 18" id="KW-0812">Transmembrane</keyword>
<dbReference type="NCBIfam" id="TIGR01652">
    <property type="entry name" value="ATPase-Plipid"/>
    <property type="match status" value="1"/>
</dbReference>
<dbReference type="NCBIfam" id="TIGR01494">
    <property type="entry name" value="ATPase_P-type"/>
    <property type="match status" value="2"/>
</dbReference>
<comment type="similarity">
    <text evidence="3 18">Belongs to the cation transport ATPase (P-type) (TC 3.A.3) family. Type IV subfamily.</text>
</comment>
<dbReference type="GO" id="GO:0005886">
    <property type="term" value="C:plasma membrane"/>
    <property type="evidence" value="ECO:0007669"/>
    <property type="project" value="UniProtKB-SubCell"/>
</dbReference>
<keyword evidence="9 17" id="KW-0460">Magnesium</keyword>
<evidence type="ECO:0000256" key="19">
    <source>
        <dbReference type="SAM" id="MobiDB-lite"/>
    </source>
</evidence>
<feature type="binding site" evidence="17">
    <location>
        <position position="731"/>
    </location>
    <ligand>
        <name>Mg(2+)</name>
        <dbReference type="ChEBI" id="CHEBI:18420"/>
    </ligand>
</feature>
<feature type="transmembrane region" description="Helical" evidence="18">
    <location>
        <begin position="659"/>
        <end position="683"/>
    </location>
</feature>
<organism evidence="23 24">
    <name type="scientific">Allomyces macrogynus (strain ATCC 38327)</name>
    <name type="common">Allomyces javanicus var. macrogynus</name>
    <dbReference type="NCBI Taxonomy" id="578462"/>
    <lineage>
        <taxon>Eukaryota</taxon>
        <taxon>Fungi</taxon>
        <taxon>Fungi incertae sedis</taxon>
        <taxon>Blastocladiomycota</taxon>
        <taxon>Blastocladiomycetes</taxon>
        <taxon>Blastocladiales</taxon>
        <taxon>Blastocladiaceae</taxon>
        <taxon>Allomyces</taxon>
    </lineage>
</organism>
<dbReference type="PRINTS" id="PR00119">
    <property type="entry name" value="CATATPASE"/>
</dbReference>
<dbReference type="FunFam" id="2.70.150.10:FF:000021">
    <property type="entry name" value="Phospholipid-transporting ATPase"/>
    <property type="match status" value="1"/>
</dbReference>
<evidence type="ECO:0000256" key="14">
    <source>
        <dbReference type="ARBA" id="ARBA00049128"/>
    </source>
</evidence>
<dbReference type="EC" id="7.6.2.1" evidence="18"/>
<dbReference type="FunFam" id="3.40.50.1000:FF:000001">
    <property type="entry name" value="Phospholipid-transporting ATPase IC"/>
    <property type="match status" value="1"/>
</dbReference>
<dbReference type="Pfam" id="PF13246">
    <property type="entry name" value="Cation_ATPase"/>
    <property type="match status" value="1"/>
</dbReference>
<feature type="binding site" evidence="16">
    <location>
        <position position="733"/>
    </location>
    <ligand>
        <name>ATP</name>
        <dbReference type="ChEBI" id="CHEBI:30616"/>
    </ligand>
</feature>
<dbReference type="EMBL" id="GG745330">
    <property type="protein sequence ID" value="KNE56612.1"/>
    <property type="molecule type" value="Genomic_DNA"/>
</dbReference>
<dbReference type="InterPro" id="IPR023214">
    <property type="entry name" value="HAD_sf"/>
</dbReference>
<feature type="transmembrane region" description="Helical" evidence="18">
    <location>
        <begin position="1355"/>
        <end position="1376"/>
    </location>
</feature>
<evidence type="ECO:0000256" key="4">
    <source>
        <dbReference type="ARBA" id="ARBA00022475"/>
    </source>
</evidence>
<feature type="compositionally biased region" description="Polar residues" evidence="19">
    <location>
        <begin position="1585"/>
        <end position="1598"/>
    </location>
</feature>
<evidence type="ECO:0000256" key="9">
    <source>
        <dbReference type="ARBA" id="ARBA00022842"/>
    </source>
</evidence>
<name>A0A0L0S215_ALLM3</name>
<feature type="transmembrane region" description="Helical" evidence="18">
    <location>
        <begin position="1432"/>
        <end position="1451"/>
    </location>
</feature>
<dbReference type="Pfam" id="PF00122">
    <property type="entry name" value="E1-E2_ATPase"/>
    <property type="match status" value="1"/>
</dbReference>
<sequence length="1614" mass="172470">MPRARRLARTGSPLVSMASAVVQLDNDNNSDLDSFGHVVLFPPPTLPPSDGHLGQDAPATGEPHHRVAVESDRIAEAATSHQVEPAQQHVASFVDRTAESAPGGRAHDSVHDEVARPQLQESPTPSPNVANAPPPTLPAATTPLAFAPAPVPLADAQFVPAVVDVPLILSPAPAPTPTPVPTPAPAAPPRHASARSPPRVPAAASLPAAANPTPPPRGASTHASAPASVHDRAASPAPAPEQLPLLPPSSSSAGGQITMGADPSNSGAVAPGPLHVKMMVTTPDPNGDNGPAGPPPPGLPSFDPAPQHDTGGGGGGGGSGGGMVATLSRTLQRMSTVLSSTPAPTFRTVPIHARSDLAGTDDAPTFLHNGISTAKYTPWSFLPKFLREQFGKYANVFFLFTACIQQIPGISPTNRFDTITPLTVVLLFTAAKEIAEDLRRHRADDEVNQCSVQVLGRDAQLRTVVWRDVAVGDIVRVENGESFPADLVLLASSEQDGLCYIETANLDGETNLKIKQARPETTGWVHAADLAGVHGRIECELPNSSLYTFEGTMHVDGLGAPIALDPKQVLLRGARLRNTHWICGVVVYTGHETKLMRNASAAPIKTTALEGATNRQILVLCGLLLFMALACSVGTQVLTAEWTSTAWYLLLGEASLSPVVLFLSNLATFWVLFNNLIPISLIVTMEMVKFANADLIASDLQMYYVPADMPAVVRTSSLVEELGQVQYIFSDKTGTLTCNIMQFMECTIGGVRYAESVPEPPPDAPMATFASLRGRLAYAAAQSGGMGDHDATAHEFLTLLSVCHTVLPEIVENGSVVYQASSPDEAALVSGAADLGYKFVARKPNSVTIEVRRPRTDSHPDDVEAVTYTVLAVNEFNSTRKRMSVLVERNGEYRLYVKGADNVILARLDQNHLHTIEQQAPTLHALEYYATQGLRTLTLAYRQLTKAQADAWLVEFDQASTTLVNRGDALMEVAEAIEKDLVLLGATAIEDKLQDGVPETIATLAKANLKLWVLTGDRQETAINIGFSCRLLTPSMVLLIINEPSPAAIARRIDEHKATMAADPDAEYALVIEGASLAHVLPDETPVASDAGSTRSSIKKKKSAWPWGAAKKPKAKAPVVPVDNSLTVPFAELACACHVVIACRTSPLQKSQVVKMVKAHVNAITLAIGDGANDVSMIQAAHIGIGISGQEGLQAARAADVAIGQFRYLQRLLLVHGCYAYHRLVKLILFSFYKNITLYLTQFWFAVFNGFSGQTVYETWILTGFNVFFTSIPPLALGIFDKVIDEDMLESTPSLYTVHQSGRKFNVKVFAMWLVNALYHSTAIFFGTAYVFGTWDLGTGTHGGTMGDHVRSDGVIGGVWILGVVMYTCTLVTVLLKAMLITSYWAAPWTFLAIFGSLALWIAFLPIYAIVGGKMISLSPELVGAESLYVDSRFWLAVVLVSVLVLLRDLAVKFYRHWFRPLEIHVRREEQKLLRRERRRRVSGAVAPPRRSLVGAPVELAAISTPVPPANASAPLGGSAPAMVMAGPSMGSISTPPPPPRVSSASPMSTPPMQRTPLSSPQGTPPPPRASSAATPAHLARLTSLHRSSYAFSQSPGQGTLLHFDSARPRPSGL</sequence>
<dbReference type="STRING" id="578462.A0A0L0S215"/>
<keyword evidence="11 18" id="KW-1133">Transmembrane helix</keyword>
<feature type="binding site" evidence="17">
    <location>
        <position position="733"/>
    </location>
    <ligand>
        <name>Mg(2+)</name>
        <dbReference type="ChEBI" id="CHEBI:18420"/>
    </ligand>
</feature>
<dbReference type="SFLD" id="SFLDG00002">
    <property type="entry name" value="C1.7:_P-type_atpase_like"/>
    <property type="match status" value="1"/>
</dbReference>
<proteinExistence type="inferred from homology"/>
<dbReference type="SFLD" id="SFLDF00027">
    <property type="entry name" value="p-type_atpase"/>
    <property type="match status" value="1"/>
</dbReference>
<evidence type="ECO:0000259" key="21">
    <source>
        <dbReference type="Pfam" id="PF16209"/>
    </source>
</evidence>
<feature type="compositionally biased region" description="Pro residues" evidence="19">
    <location>
        <begin position="176"/>
        <end position="188"/>
    </location>
</feature>
<dbReference type="SUPFAM" id="SSF81660">
    <property type="entry name" value="Metal cation-transporting ATPase, ATP-binding domain N"/>
    <property type="match status" value="1"/>
</dbReference>
<comment type="catalytic activity">
    <reaction evidence="13 18">
        <text>ATP + H2O + phospholipidSide 1 = ADP + phosphate + phospholipidSide 2.</text>
        <dbReference type="EC" id="7.6.2.1"/>
    </reaction>
</comment>
<dbReference type="GO" id="GO:0000287">
    <property type="term" value="F:magnesium ion binding"/>
    <property type="evidence" value="ECO:0007669"/>
    <property type="project" value="UniProtKB-UniRule"/>
</dbReference>
<feature type="binding site" evidence="16">
    <location>
        <position position="1144"/>
    </location>
    <ligand>
        <name>ATP</name>
        <dbReference type="ChEBI" id="CHEBI:30616"/>
    </ligand>
</feature>
<evidence type="ECO:0000313" key="24">
    <source>
        <dbReference type="Proteomes" id="UP000054350"/>
    </source>
</evidence>
<evidence type="ECO:0000256" key="3">
    <source>
        <dbReference type="ARBA" id="ARBA00008109"/>
    </source>
</evidence>
<comment type="subcellular location">
    <subcellularLocation>
        <location evidence="2">Cell membrane</location>
    </subcellularLocation>
    <subcellularLocation>
        <location evidence="1 18">Membrane</location>
        <topology evidence="1 18">Multi-pass membrane protein</topology>
    </subcellularLocation>
</comment>
<evidence type="ECO:0000256" key="18">
    <source>
        <dbReference type="RuleBase" id="RU362033"/>
    </source>
</evidence>
<feature type="binding site" evidence="16">
    <location>
        <position position="1173"/>
    </location>
    <ligand>
        <name>ATP</name>
        <dbReference type="ChEBI" id="CHEBI:30616"/>
    </ligand>
</feature>
<dbReference type="InterPro" id="IPR044492">
    <property type="entry name" value="P_typ_ATPase_HD_dom"/>
</dbReference>
<dbReference type="InterPro" id="IPR006539">
    <property type="entry name" value="P-type_ATPase_IV"/>
</dbReference>
<feature type="region of interest" description="Disordered" evidence="19">
    <location>
        <begin position="176"/>
        <end position="324"/>
    </location>
</feature>
<feature type="transmembrane region" description="Helical" evidence="18">
    <location>
        <begin position="617"/>
        <end position="639"/>
    </location>
</feature>
<gene>
    <name evidence="23" type="ORF">AMAG_02402</name>
</gene>
<dbReference type="InterPro" id="IPR023298">
    <property type="entry name" value="ATPase_P-typ_TM_dom_sf"/>
</dbReference>
<evidence type="ECO:0000256" key="15">
    <source>
        <dbReference type="PIRSR" id="PIRSR606539-1"/>
    </source>
</evidence>
<feature type="compositionally biased region" description="Gly residues" evidence="19">
    <location>
        <begin position="310"/>
        <end position="323"/>
    </location>
</feature>
<keyword evidence="24" id="KW-1185">Reference proteome</keyword>
<feature type="transmembrane region" description="Helical" evidence="18">
    <location>
        <begin position="1227"/>
        <end position="1248"/>
    </location>
</feature>
<dbReference type="SUPFAM" id="SSF81665">
    <property type="entry name" value="Calcium ATPase, transmembrane domain M"/>
    <property type="match status" value="1"/>
</dbReference>
<feature type="binding site" evidence="16">
    <location>
        <position position="898"/>
    </location>
    <ligand>
        <name>ATP</name>
        <dbReference type="ChEBI" id="CHEBI:30616"/>
    </ligand>
</feature>
<dbReference type="eggNOG" id="KOG0206">
    <property type="taxonomic scope" value="Eukaryota"/>
</dbReference>
<dbReference type="InterPro" id="IPR059000">
    <property type="entry name" value="ATPase_P-type_domA"/>
</dbReference>
<evidence type="ECO:0000256" key="1">
    <source>
        <dbReference type="ARBA" id="ARBA00004141"/>
    </source>
</evidence>
<evidence type="ECO:0000256" key="11">
    <source>
        <dbReference type="ARBA" id="ARBA00022989"/>
    </source>
</evidence>
<dbReference type="PANTHER" id="PTHR24092:SF150">
    <property type="entry name" value="PHOSPHOLIPID-TRANSPORTING ATPASE"/>
    <property type="match status" value="1"/>
</dbReference>
<dbReference type="Gene3D" id="2.70.150.10">
    <property type="entry name" value="Calcium-transporting ATPase, cytoplasmic transduction domain A"/>
    <property type="match status" value="1"/>
</dbReference>
<dbReference type="SUPFAM" id="SSF56784">
    <property type="entry name" value="HAD-like"/>
    <property type="match status" value="1"/>
</dbReference>
<keyword evidence="6 17" id="KW-0479">Metal-binding</keyword>
<feature type="binding site" evidence="17">
    <location>
        <position position="1174"/>
    </location>
    <ligand>
        <name>Mg(2+)</name>
        <dbReference type="ChEBI" id="CHEBI:18420"/>
    </ligand>
</feature>
<keyword evidence="12 18" id="KW-0472">Membrane</keyword>
<feature type="compositionally biased region" description="Low complexity" evidence="19">
    <location>
        <begin position="189"/>
        <end position="211"/>
    </location>
</feature>
<evidence type="ECO:0000256" key="2">
    <source>
        <dbReference type="ARBA" id="ARBA00004236"/>
    </source>
</evidence>
<comment type="catalytic activity">
    <reaction evidence="14">
        <text>a 1,2-diacyl-sn-glycero-3-phosphoethanolamine(out) + ATP + H2O = a 1,2-diacyl-sn-glycero-3-phosphoethanolamine(in) + ADP + phosphate + H(+)</text>
        <dbReference type="Rhea" id="RHEA:66132"/>
        <dbReference type="ChEBI" id="CHEBI:15377"/>
        <dbReference type="ChEBI" id="CHEBI:15378"/>
        <dbReference type="ChEBI" id="CHEBI:30616"/>
        <dbReference type="ChEBI" id="CHEBI:43474"/>
        <dbReference type="ChEBI" id="CHEBI:64612"/>
        <dbReference type="ChEBI" id="CHEBI:456216"/>
    </reaction>
    <physiologicalReaction direction="left-to-right" evidence="14">
        <dbReference type="Rhea" id="RHEA:66133"/>
    </physiologicalReaction>
</comment>
<dbReference type="InterPro" id="IPR032631">
    <property type="entry name" value="P-type_ATPase_N"/>
</dbReference>
<dbReference type="SFLD" id="SFLDS00003">
    <property type="entry name" value="Haloacid_Dehalogenase"/>
    <property type="match status" value="1"/>
</dbReference>
<feature type="domain" description="P-type ATPase N-terminal" evidence="21">
    <location>
        <begin position="363"/>
        <end position="419"/>
    </location>
</feature>
<dbReference type="Pfam" id="PF16212">
    <property type="entry name" value="PhoLip_ATPase_C"/>
    <property type="match status" value="1"/>
</dbReference>
<dbReference type="GO" id="GO:0045332">
    <property type="term" value="P:phospholipid translocation"/>
    <property type="evidence" value="ECO:0007669"/>
    <property type="project" value="TreeGrafter"/>
</dbReference>
<dbReference type="GO" id="GO:0005524">
    <property type="term" value="F:ATP binding"/>
    <property type="evidence" value="ECO:0007669"/>
    <property type="project" value="UniProtKB-UniRule"/>
</dbReference>
<dbReference type="PROSITE" id="PS00154">
    <property type="entry name" value="ATPASE_E1_E2"/>
    <property type="match status" value="1"/>
</dbReference>
<dbReference type="Gene3D" id="3.40.1110.10">
    <property type="entry name" value="Calcium-transporting ATPase, cytoplasmic domain N"/>
    <property type="match status" value="1"/>
</dbReference>
<feature type="region of interest" description="Disordered" evidence="19">
    <location>
        <begin position="116"/>
        <end position="137"/>
    </location>
</feature>
<reference evidence="23 24" key="1">
    <citation type="submission" date="2009-11" db="EMBL/GenBank/DDBJ databases">
        <title>Annotation of Allomyces macrogynus ATCC 38327.</title>
        <authorList>
            <consortium name="The Broad Institute Genome Sequencing Platform"/>
            <person name="Russ C."/>
            <person name="Cuomo C."/>
            <person name="Burger G."/>
            <person name="Gray M.W."/>
            <person name="Holland P.W.H."/>
            <person name="King N."/>
            <person name="Lang F.B.F."/>
            <person name="Roger A.J."/>
            <person name="Ruiz-Trillo I."/>
            <person name="Young S.K."/>
            <person name="Zeng Q."/>
            <person name="Gargeya S."/>
            <person name="Fitzgerald M."/>
            <person name="Haas B."/>
            <person name="Abouelleil A."/>
            <person name="Alvarado L."/>
            <person name="Arachchi H.M."/>
            <person name="Berlin A."/>
            <person name="Chapman S.B."/>
            <person name="Gearin G."/>
            <person name="Goldberg J."/>
            <person name="Griggs A."/>
            <person name="Gujja S."/>
            <person name="Hansen M."/>
            <person name="Heiman D."/>
            <person name="Howarth C."/>
            <person name="Larimer J."/>
            <person name="Lui A."/>
            <person name="MacDonald P.J.P."/>
            <person name="McCowen C."/>
            <person name="Montmayeur A."/>
            <person name="Murphy C."/>
            <person name="Neiman D."/>
            <person name="Pearson M."/>
            <person name="Priest M."/>
            <person name="Roberts A."/>
            <person name="Saif S."/>
            <person name="Shea T."/>
            <person name="Sisk P."/>
            <person name="Stolte C."/>
            <person name="Sykes S."/>
            <person name="Wortman J."/>
            <person name="Nusbaum C."/>
            <person name="Birren B."/>
        </authorList>
    </citation>
    <scope>NUCLEOTIDE SEQUENCE [LARGE SCALE GENOMIC DNA]</scope>
    <source>
        <strain evidence="23 24">ATCC 38327</strain>
    </source>
</reference>
<dbReference type="GO" id="GO:0006892">
    <property type="term" value="P:post-Golgi vesicle-mediated transport"/>
    <property type="evidence" value="ECO:0007669"/>
    <property type="project" value="TreeGrafter"/>
</dbReference>
<dbReference type="Gene3D" id="3.40.50.1000">
    <property type="entry name" value="HAD superfamily/HAD-like"/>
    <property type="match status" value="1"/>
</dbReference>
<dbReference type="GO" id="GO:0016887">
    <property type="term" value="F:ATP hydrolysis activity"/>
    <property type="evidence" value="ECO:0007669"/>
    <property type="project" value="InterPro"/>
</dbReference>
<feature type="domain" description="P-type ATPase C-terminal" evidence="22">
    <location>
        <begin position="1196"/>
        <end position="1461"/>
    </location>
</feature>
<keyword evidence="7 16" id="KW-0547">Nucleotide-binding</keyword>
<dbReference type="PANTHER" id="PTHR24092">
    <property type="entry name" value="PROBABLE PHOSPHOLIPID-TRANSPORTING ATPASE"/>
    <property type="match status" value="1"/>
</dbReference>
<feature type="compositionally biased region" description="Pro residues" evidence="19">
    <location>
        <begin position="237"/>
        <end position="247"/>
    </location>
</feature>
<dbReference type="OrthoDB" id="377733at2759"/>
<accession>A0A0L0S215</accession>
<evidence type="ECO:0000256" key="5">
    <source>
        <dbReference type="ARBA" id="ARBA00022692"/>
    </source>
</evidence>
<feature type="binding site" evidence="17">
    <location>
        <position position="1170"/>
    </location>
    <ligand>
        <name>Mg(2+)</name>
        <dbReference type="ChEBI" id="CHEBI:18420"/>
    </ligand>
</feature>
<dbReference type="InterPro" id="IPR036412">
    <property type="entry name" value="HAD-like_sf"/>
</dbReference>
<feature type="binding site" evidence="16">
    <location>
        <position position="1017"/>
    </location>
    <ligand>
        <name>ATP</name>
        <dbReference type="ChEBI" id="CHEBI:30616"/>
    </ligand>
</feature>
<feature type="transmembrane region" description="Helical" evidence="18">
    <location>
        <begin position="1310"/>
        <end position="1335"/>
    </location>
</feature>
<evidence type="ECO:0000256" key="6">
    <source>
        <dbReference type="ARBA" id="ARBA00022723"/>
    </source>
</evidence>
<feature type="active site" description="4-aspartylphosphate intermediate" evidence="15">
    <location>
        <position position="731"/>
    </location>
</feature>
<evidence type="ECO:0000256" key="10">
    <source>
        <dbReference type="ARBA" id="ARBA00022967"/>
    </source>
</evidence>
<dbReference type="VEuPathDB" id="FungiDB:AMAG_02402"/>